<dbReference type="InterPro" id="IPR001214">
    <property type="entry name" value="SET_dom"/>
</dbReference>
<sequence length="202" mass="21722">MPIPSSGVPKGWPLDIVYIRTLVYSKGLTADLKVLNSSNNASTPPSTISLPLGPSQAVRIGAISDSSHPANGQHGLFAARHLEPDSLILPYLGLVHGREDADPNSDYDLSLDRELGVGVDATKFGNEARFINDYRGVGPARPNAEFREMWAGVGNGKSEKIMGVYVLSAGKSGKRSKGIAKGEEILVSYGKGFWSERREDQE</sequence>
<dbReference type="SUPFAM" id="SSF82199">
    <property type="entry name" value="SET domain"/>
    <property type="match status" value="1"/>
</dbReference>
<dbReference type="Gene3D" id="2.170.270.10">
    <property type="entry name" value="SET domain"/>
    <property type="match status" value="1"/>
</dbReference>
<evidence type="ECO:0000313" key="2">
    <source>
        <dbReference type="EMBL" id="OCL11167.1"/>
    </source>
</evidence>
<gene>
    <name evidence="2" type="ORF">AOQ84DRAFT_198899</name>
</gene>
<keyword evidence="3" id="KW-1185">Reference proteome</keyword>
<dbReference type="OrthoDB" id="5792673at2759"/>
<name>A0A8E2F5Y1_9PEZI</name>
<dbReference type="Pfam" id="PF00856">
    <property type="entry name" value="SET"/>
    <property type="match status" value="1"/>
</dbReference>
<reference evidence="2 3" key="1">
    <citation type="journal article" date="2016" name="Nat. Commun.">
        <title>Ectomycorrhizal ecology is imprinted in the genome of the dominant symbiotic fungus Cenococcum geophilum.</title>
        <authorList>
            <consortium name="DOE Joint Genome Institute"/>
            <person name="Peter M."/>
            <person name="Kohler A."/>
            <person name="Ohm R.A."/>
            <person name="Kuo A."/>
            <person name="Krutzmann J."/>
            <person name="Morin E."/>
            <person name="Arend M."/>
            <person name="Barry K.W."/>
            <person name="Binder M."/>
            <person name="Choi C."/>
            <person name="Clum A."/>
            <person name="Copeland A."/>
            <person name="Grisel N."/>
            <person name="Haridas S."/>
            <person name="Kipfer T."/>
            <person name="LaButti K."/>
            <person name="Lindquist E."/>
            <person name="Lipzen A."/>
            <person name="Maire R."/>
            <person name="Meier B."/>
            <person name="Mihaltcheva S."/>
            <person name="Molinier V."/>
            <person name="Murat C."/>
            <person name="Poggeler S."/>
            <person name="Quandt C.A."/>
            <person name="Sperisen C."/>
            <person name="Tritt A."/>
            <person name="Tisserant E."/>
            <person name="Crous P.W."/>
            <person name="Henrissat B."/>
            <person name="Nehls U."/>
            <person name="Egli S."/>
            <person name="Spatafora J.W."/>
            <person name="Grigoriev I.V."/>
            <person name="Martin F.M."/>
        </authorList>
    </citation>
    <scope>NUCLEOTIDE SEQUENCE [LARGE SCALE GENOMIC DNA]</scope>
    <source>
        <strain evidence="2 3">CBS 207.34</strain>
    </source>
</reference>
<proteinExistence type="predicted"/>
<accession>A0A8E2F5Y1</accession>
<dbReference type="InterPro" id="IPR046341">
    <property type="entry name" value="SET_dom_sf"/>
</dbReference>
<protein>
    <recommendedName>
        <fullName evidence="1">SET domain-containing protein</fullName>
    </recommendedName>
</protein>
<organism evidence="2 3">
    <name type="scientific">Glonium stellatum</name>
    <dbReference type="NCBI Taxonomy" id="574774"/>
    <lineage>
        <taxon>Eukaryota</taxon>
        <taxon>Fungi</taxon>
        <taxon>Dikarya</taxon>
        <taxon>Ascomycota</taxon>
        <taxon>Pezizomycotina</taxon>
        <taxon>Dothideomycetes</taxon>
        <taxon>Pleosporomycetidae</taxon>
        <taxon>Gloniales</taxon>
        <taxon>Gloniaceae</taxon>
        <taxon>Glonium</taxon>
    </lineage>
</organism>
<dbReference type="Proteomes" id="UP000250140">
    <property type="component" value="Unassembled WGS sequence"/>
</dbReference>
<dbReference type="EMBL" id="KV749104">
    <property type="protein sequence ID" value="OCL11167.1"/>
    <property type="molecule type" value="Genomic_DNA"/>
</dbReference>
<dbReference type="PROSITE" id="PS50280">
    <property type="entry name" value="SET"/>
    <property type="match status" value="1"/>
</dbReference>
<evidence type="ECO:0000259" key="1">
    <source>
        <dbReference type="PROSITE" id="PS50280"/>
    </source>
</evidence>
<dbReference type="AlphaFoldDB" id="A0A8E2F5Y1"/>
<feature type="domain" description="SET" evidence="1">
    <location>
        <begin position="56"/>
        <end position="190"/>
    </location>
</feature>
<evidence type="ECO:0000313" key="3">
    <source>
        <dbReference type="Proteomes" id="UP000250140"/>
    </source>
</evidence>